<name>A0ACB7ZV36_9AGAM</name>
<protein>
    <submittedName>
        <fullName evidence="1">Uncharacterized protein</fullName>
    </submittedName>
</protein>
<gene>
    <name evidence="1" type="ORF">BJ138DRAFT_1236717</name>
</gene>
<dbReference type="EMBL" id="MU268422">
    <property type="protein sequence ID" value="KAH7904593.1"/>
    <property type="molecule type" value="Genomic_DNA"/>
</dbReference>
<proteinExistence type="predicted"/>
<evidence type="ECO:0000313" key="1">
    <source>
        <dbReference type="EMBL" id="KAH7904593.1"/>
    </source>
</evidence>
<reference evidence="1" key="1">
    <citation type="journal article" date="2021" name="New Phytol.">
        <title>Evolutionary innovations through gain and loss of genes in the ectomycorrhizal Boletales.</title>
        <authorList>
            <person name="Wu G."/>
            <person name="Miyauchi S."/>
            <person name="Morin E."/>
            <person name="Kuo A."/>
            <person name="Drula E."/>
            <person name="Varga T."/>
            <person name="Kohler A."/>
            <person name="Feng B."/>
            <person name="Cao Y."/>
            <person name="Lipzen A."/>
            <person name="Daum C."/>
            <person name="Hundley H."/>
            <person name="Pangilinan J."/>
            <person name="Johnson J."/>
            <person name="Barry K."/>
            <person name="LaButti K."/>
            <person name="Ng V."/>
            <person name="Ahrendt S."/>
            <person name="Min B."/>
            <person name="Choi I.G."/>
            <person name="Park H."/>
            <person name="Plett J.M."/>
            <person name="Magnuson J."/>
            <person name="Spatafora J.W."/>
            <person name="Nagy L.G."/>
            <person name="Henrissat B."/>
            <person name="Grigoriev I.V."/>
            <person name="Yang Z.L."/>
            <person name="Xu J."/>
            <person name="Martin F.M."/>
        </authorList>
    </citation>
    <scope>NUCLEOTIDE SEQUENCE</scope>
    <source>
        <strain evidence="1">ATCC 28755</strain>
    </source>
</reference>
<keyword evidence="2" id="KW-1185">Reference proteome</keyword>
<dbReference type="Proteomes" id="UP000790377">
    <property type="component" value="Unassembled WGS sequence"/>
</dbReference>
<comment type="caution">
    <text evidence="1">The sequence shown here is derived from an EMBL/GenBank/DDBJ whole genome shotgun (WGS) entry which is preliminary data.</text>
</comment>
<organism evidence="1 2">
    <name type="scientific">Hygrophoropsis aurantiaca</name>
    <dbReference type="NCBI Taxonomy" id="72124"/>
    <lineage>
        <taxon>Eukaryota</taxon>
        <taxon>Fungi</taxon>
        <taxon>Dikarya</taxon>
        <taxon>Basidiomycota</taxon>
        <taxon>Agaricomycotina</taxon>
        <taxon>Agaricomycetes</taxon>
        <taxon>Agaricomycetidae</taxon>
        <taxon>Boletales</taxon>
        <taxon>Coniophorineae</taxon>
        <taxon>Hygrophoropsidaceae</taxon>
        <taxon>Hygrophoropsis</taxon>
    </lineage>
</organism>
<evidence type="ECO:0000313" key="2">
    <source>
        <dbReference type="Proteomes" id="UP000790377"/>
    </source>
</evidence>
<sequence length="356" mass="39785">MADSAFIQGLQITQAMNYLTAAGGTLVVYDQNRSCMGGYFQLDDDVEIDREMNIEESTVELYDRLILYRPLLRIAIFNRKRSLMRLYELELLGFSTVTRVTGPWNPNSYVNVLLAVNWAVNIFILTMQAILVIRVYALFNRSKKVLVFLATSYILQAIATFVMTGLVANKRMIEEIYISVGPTIGNVVEVVDINFSAFYLTSNLDSILLSIVFDIILLLFVLWAFVIHALEAKTLDGGWSLNVLVKTLVADHLLYFLCNLIWLSLCIATDYSTEPNLLDALANTMYHVFSALVVVAGPRMVISLRTTENKTRGEGATLEGEVSTIRFGVREPPAQSESAMEEGGGFRAADENAQIE</sequence>
<accession>A0ACB7ZV36</accession>